<feature type="transmembrane region" description="Helical" evidence="7">
    <location>
        <begin position="302"/>
        <end position="323"/>
    </location>
</feature>
<feature type="transmembrane region" description="Helical" evidence="7">
    <location>
        <begin position="142"/>
        <end position="165"/>
    </location>
</feature>
<evidence type="ECO:0000256" key="5">
    <source>
        <dbReference type="ARBA" id="ARBA00022989"/>
    </source>
</evidence>
<dbReference type="SUPFAM" id="SSF103473">
    <property type="entry name" value="MFS general substrate transporter"/>
    <property type="match status" value="1"/>
</dbReference>
<evidence type="ECO:0000256" key="2">
    <source>
        <dbReference type="ARBA" id="ARBA00022448"/>
    </source>
</evidence>
<dbReference type="PROSITE" id="PS50850">
    <property type="entry name" value="MFS"/>
    <property type="match status" value="1"/>
</dbReference>
<evidence type="ECO:0000256" key="7">
    <source>
        <dbReference type="SAM" id="Phobius"/>
    </source>
</evidence>
<dbReference type="RefSeq" id="WP_338538321.1">
    <property type="nucleotide sequence ID" value="NZ_CP104874.1"/>
</dbReference>
<feature type="transmembrane region" description="Helical" evidence="7">
    <location>
        <begin position="171"/>
        <end position="190"/>
    </location>
</feature>
<evidence type="ECO:0000259" key="8">
    <source>
        <dbReference type="PROSITE" id="PS50850"/>
    </source>
</evidence>
<evidence type="ECO:0000256" key="6">
    <source>
        <dbReference type="ARBA" id="ARBA00023136"/>
    </source>
</evidence>
<dbReference type="Pfam" id="PF07690">
    <property type="entry name" value="MFS_1"/>
    <property type="match status" value="1"/>
</dbReference>
<feature type="transmembrane region" description="Helical" evidence="7">
    <location>
        <begin position="17"/>
        <end position="40"/>
    </location>
</feature>
<dbReference type="PANTHER" id="PTHR42718">
    <property type="entry name" value="MAJOR FACILITATOR SUPERFAMILY MULTIDRUG TRANSPORTER MFSC"/>
    <property type="match status" value="1"/>
</dbReference>
<feature type="transmembrane region" description="Helical" evidence="7">
    <location>
        <begin position="365"/>
        <end position="385"/>
    </location>
</feature>
<accession>A0ABZ2FD97</accession>
<keyword evidence="2" id="KW-0813">Transport</keyword>
<keyword evidence="3" id="KW-1003">Cell membrane</keyword>
<keyword evidence="6 7" id="KW-0472">Membrane</keyword>
<dbReference type="PANTHER" id="PTHR42718:SF42">
    <property type="entry name" value="EXPORT PROTEIN"/>
    <property type="match status" value="1"/>
</dbReference>
<feature type="transmembrane region" description="Helical" evidence="7">
    <location>
        <begin position="52"/>
        <end position="72"/>
    </location>
</feature>
<feature type="transmembrane region" description="Helical" evidence="7">
    <location>
        <begin position="442"/>
        <end position="463"/>
    </location>
</feature>
<dbReference type="CDD" id="cd17321">
    <property type="entry name" value="MFS_MMR_MDR_like"/>
    <property type="match status" value="1"/>
</dbReference>
<evidence type="ECO:0000313" key="10">
    <source>
        <dbReference type="Proteomes" id="UP001381003"/>
    </source>
</evidence>
<sequence>MSAPAGRLRLDSARGRWILVMTILGSGMAMIDATIVNVALPDIGRTFDAPFATLQWVVTGYALTLAAFILLGGVLGDRYGRRRVFVVGTVWFALASAACGLAPDSGWLVGARALQGIGAALLTPGSLAMLQTAFVPLDRPRAIGAWAGYGGVATVIGPFVGGWLIDVASWRWVFLINLPLAVLVLLIAARHAPADHGTARPGGLDVIGAALGVTALATVTWALTSSGDGGLDRSTTTAAVVGVVAGIAFVLHEGRTPAPMLPLGIFRSSSFSTVNAVTFVVYGAMGVVFLLLVLQLQVVAGWGPVAAGVASLPTTVLMMLLSARSGALAARTGPRVQLALGPLVMAGGVLLLLRVGADADYVRDVLPGVVLFGLGLSAMVAPLTATALSTAPDEAAGLASGVNNAVARTGGLLGVAAIPPLAGLTGRVVEDPAAFTDGYRTAMLVSAAIIAAGGVLAGALLGSGTGTGTEADRP</sequence>
<gene>
    <name evidence="9" type="ORF">N5P18_16825</name>
</gene>
<feature type="transmembrane region" description="Helical" evidence="7">
    <location>
        <begin position="202"/>
        <end position="223"/>
    </location>
</feature>
<dbReference type="NCBIfam" id="TIGR00711">
    <property type="entry name" value="efflux_EmrB"/>
    <property type="match status" value="1"/>
</dbReference>
<dbReference type="InterPro" id="IPR036259">
    <property type="entry name" value="MFS_trans_sf"/>
</dbReference>
<dbReference type="Proteomes" id="UP001381003">
    <property type="component" value="Chromosome"/>
</dbReference>
<keyword evidence="4 7" id="KW-0812">Transmembrane</keyword>
<protein>
    <submittedName>
        <fullName evidence="9">MFS transporter</fullName>
    </submittedName>
</protein>
<dbReference type="InterPro" id="IPR004638">
    <property type="entry name" value="EmrB-like"/>
</dbReference>
<feature type="transmembrane region" description="Helical" evidence="7">
    <location>
        <begin position="273"/>
        <end position="296"/>
    </location>
</feature>
<evidence type="ECO:0000256" key="3">
    <source>
        <dbReference type="ARBA" id="ARBA00022475"/>
    </source>
</evidence>
<evidence type="ECO:0000256" key="1">
    <source>
        <dbReference type="ARBA" id="ARBA00004651"/>
    </source>
</evidence>
<feature type="transmembrane region" description="Helical" evidence="7">
    <location>
        <begin position="235"/>
        <end position="252"/>
    </location>
</feature>
<proteinExistence type="predicted"/>
<dbReference type="InterPro" id="IPR011701">
    <property type="entry name" value="MFS"/>
</dbReference>
<name>A0ABZ2FD97_9MICO</name>
<organism evidence="9 10">
    <name type="scientific">Janibacter terrae</name>
    <dbReference type="NCBI Taxonomy" id="103817"/>
    <lineage>
        <taxon>Bacteria</taxon>
        <taxon>Bacillati</taxon>
        <taxon>Actinomycetota</taxon>
        <taxon>Actinomycetes</taxon>
        <taxon>Micrococcales</taxon>
        <taxon>Intrasporangiaceae</taxon>
        <taxon>Janibacter</taxon>
    </lineage>
</organism>
<evidence type="ECO:0000256" key="4">
    <source>
        <dbReference type="ARBA" id="ARBA00022692"/>
    </source>
</evidence>
<feature type="transmembrane region" description="Helical" evidence="7">
    <location>
        <begin position="335"/>
        <end position="353"/>
    </location>
</feature>
<dbReference type="InterPro" id="IPR020846">
    <property type="entry name" value="MFS_dom"/>
</dbReference>
<evidence type="ECO:0000313" key="9">
    <source>
        <dbReference type="EMBL" id="WWF05293.1"/>
    </source>
</evidence>
<dbReference type="EMBL" id="CP104874">
    <property type="protein sequence ID" value="WWF05293.1"/>
    <property type="molecule type" value="Genomic_DNA"/>
</dbReference>
<feature type="transmembrane region" description="Helical" evidence="7">
    <location>
        <begin position="405"/>
        <end position="422"/>
    </location>
</feature>
<dbReference type="Gene3D" id="1.20.1250.20">
    <property type="entry name" value="MFS general substrate transporter like domains"/>
    <property type="match status" value="1"/>
</dbReference>
<feature type="domain" description="Major facilitator superfamily (MFS) profile" evidence="8">
    <location>
        <begin position="18"/>
        <end position="465"/>
    </location>
</feature>
<comment type="subcellular location">
    <subcellularLocation>
        <location evidence="1">Cell membrane</location>
        <topology evidence="1">Multi-pass membrane protein</topology>
    </subcellularLocation>
</comment>
<dbReference type="Gene3D" id="1.20.1720.10">
    <property type="entry name" value="Multidrug resistance protein D"/>
    <property type="match status" value="1"/>
</dbReference>
<keyword evidence="10" id="KW-1185">Reference proteome</keyword>
<reference evidence="9 10" key="1">
    <citation type="submission" date="2022-09" db="EMBL/GenBank/DDBJ databases">
        <title>Complete genome sequence of Janibacter terrae strain COS04-44, PCL-degrading bacteria isolated from oil spilled coast.</title>
        <authorList>
            <person name="Park H."/>
            <person name="Kim J.Y."/>
            <person name="An S.H."/>
            <person name="Lee C.M."/>
            <person name="Weon H.-Y."/>
        </authorList>
    </citation>
    <scope>NUCLEOTIDE SEQUENCE [LARGE SCALE GENOMIC DNA]</scope>
    <source>
        <strain evidence="9 10">COS04-44</strain>
    </source>
</reference>
<feature type="transmembrane region" description="Helical" evidence="7">
    <location>
        <begin position="84"/>
        <end position="103"/>
    </location>
</feature>
<keyword evidence="5 7" id="KW-1133">Transmembrane helix</keyword>